<evidence type="ECO:0000313" key="8">
    <source>
        <dbReference type="EMBL" id="CAJ1918641.1"/>
    </source>
</evidence>
<reference evidence="8" key="1">
    <citation type="submission" date="2023-08" db="EMBL/GenBank/DDBJ databases">
        <authorList>
            <person name="Audoor S."/>
            <person name="Bilcke G."/>
        </authorList>
    </citation>
    <scope>NUCLEOTIDE SEQUENCE</scope>
</reference>
<comment type="caution">
    <text evidence="8">The sequence shown here is derived from an EMBL/GenBank/DDBJ whole genome shotgun (WGS) entry which is preliminary data.</text>
</comment>
<keyword evidence="5 7" id="KW-0804">Transcription</keyword>
<dbReference type="Proteomes" id="UP001295423">
    <property type="component" value="Unassembled WGS sequence"/>
</dbReference>
<dbReference type="EMBL" id="CAKOGP040000001">
    <property type="protein sequence ID" value="CAJ1918641.1"/>
    <property type="molecule type" value="Genomic_DNA"/>
</dbReference>
<dbReference type="GO" id="GO:0016592">
    <property type="term" value="C:mediator complex"/>
    <property type="evidence" value="ECO:0007669"/>
    <property type="project" value="InterPro"/>
</dbReference>
<dbReference type="InterPro" id="IPR008831">
    <property type="entry name" value="Mediator_Med31"/>
</dbReference>
<evidence type="ECO:0000256" key="1">
    <source>
        <dbReference type="ARBA" id="ARBA00004123"/>
    </source>
</evidence>
<gene>
    <name evidence="8" type="ORF">CYCCA115_LOCUS822</name>
</gene>
<comment type="subcellular location">
    <subcellularLocation>
        <location evidence="1 7">Nucleus</location>
    </subcellularLocation>
</comment>
<evidence type="ECO:0000256" key="4">
    <source>
        <dbReference type="ARBA" id="ARBA00023159"/>
    </source>
</evidence>
<sequence>MATGLKTEDLPKDRFALELEFVQSLASPAYLHFIATTTTSDGQSLLLDSRFKAFLRYLHETWTHPDYVRFIVYPSSLHFLELLINNDSFCRELGQVPFRNFAHQQQYYAWQRRFSDLYGTGEVKTVEVMNTEQPNAAVEE</sequence>
<evidence type="ECO:0000256" key="6">
    <source>
        <dbReference type="ARBA" id="ARBA00023242"/>
    </source>
</evidence>
<evidence type="ECO:0000256" key="3">
    <source>
        <dbReference type="ARBA" id="ARBA00023015"/>
    </source>
</evidence>
<dbReference type="PANTHER" id="PTHR13186">
    <property type="entry name" value="MEDIATOR OF RNA POLYMERASE II TRANSCRIPTION SUBUNIT 31"/>
    <property type="match status" value="1"/>
</dbReference>
<keyword evidence="6 7" id="KW-0539">Nucleus</keyword>
<dbReference type="GO" id="GO:0006355">
    <property type="term" value="P:regulation of DNA-templated transcription"/>
    <property type="evidence" value="ECO:0007669"/>
    <property type="project" value="InterPro"/>
</dbReference>
<keyword evidence="4 7" id="KW-0010">Activator</keyword>
<dbReference type="AlphaFoldDB" id="A0AAD2CD20"/>
<name>A0AAD2CD20_9STRA</name>
<protein>
    <recommendedName>
        <fullName evidence="7">Mediator of RNA polymerase II transcription subunit 31</fullName>
    </recommendedName>
</protein>
<evidence type="ECO:0000256" key="2">
    <source>
        <dbReference type="ARBA" id="ARBA00006378"/>
    </source>
</evidence>
<dbReference type="Pfam" id="PF05669">
    <property type="entry name" value="Med31"/>
    <property type="match status" value="1"/>
</dbReference>
<keyword evidence="9" id="KW-1185">Reference proteome</keyword>
<evidence type="ECO:0000256" key="5">
    <source>
        <dbReference type="ARBA" id="ARBA00023163"/>
    </source>
</evidence>
<organism evidence="8 9">
    <name type="scientific">Cylindrotheca closterium</name>
    <dbReference type="NCBI Taxonomy" id="2856"/>
    <lineage>
        <taxon>Eukaryota</taxon>
        <taxon>Sar</taxon>
        <taxon>Stramenopiles</taxon>
        <taxon>Ochrophyta</taxon>
        <taxon>Bacillariophyta</taxon>
        <taxon>Bacillariophyceae</taxon>
        <taxon>Bacillariophycidae</taxon>
        <taxon>Bacillariales</taxon>
        <taxon>Bacillariaceae</taxon>
        <taxon>Cylindrotheca</taxon>
    </lineage>
</organism>
<evidence type="ECO:0000256" key="7">
    <source>
        <dbReference type="RuleBase" id="RU364129"/>
    </source>
</evidence>
<dbReference type="Gene3D" id="1.10.10.1340">
    <property type="entry name" value="Mediator of RNA polymerase II, submodule Med31 (Soh1)"/>
    <property type="match status" value="1"/>
</dbReference>
<evidence type="ECO:0000313" key="9">
    <source>
        <dbReference type="Proteomes" id="UP001295423"/>
    </source>
</evidence>
<dbReference type="InterPro" id="IPR038089">
    <property type="entry name" value="Med31_sf"/>
</dbReference>
<proteinExistence type="inferred from homology"/>
<comment type="subunit">
    <text evidence="7">Component of the Mediator complex.</text>
</comment>
<dbReference type="GO" id="GO:0003712">
    <property type="term" value="F:transcription coregulator activity"/>
    <property type="evidence" value="ECO:0007669"/>
    <property type="project" value="InterPro"/>
</dbReference>
<accession>A0AAD2CD20</accession>
<comment type="function">
    <text evidence="7">Component of the Mediator complex, a coactivator involved in the regulated transcription of nearly all RNA polymerase II-dependent genes. Mediator functions as a bridge to convey information from gene-specific regulatory proteins to the basal RNA polymerase II transcription machinery. Mediator is recruited to promoters by direct interactions with regulatory proteins and serves as a scaffold for the assembly of a functional preinitiation complex with RNA polymerase II and the general transcription factors.</text>
</comment>
<comment type="similarity">
    <text evidence="2 7">Belongs to the Mediator complex subunit 31 family.</text>
</comment>
<keyword evidence="3 7" id="KW-0805">Transcription regulation</keyword>